<dbReference type="PANTHER" id="PTHR34008">
    <property type="entry name" value="REPETITIVE PROLINE-RICH CELL WALL PROTEIN 1"/>
    <property type="match status" value="1"/>
</dbReference>
<comment type="caution">
    <text evidence="3">The sequence shown here is derived from an EMBL/GenBank/DDBJ whole genome shotgun (WGS) entry which is preliminary data.</text>
</comment>
<evidence type="ECO:0000313" key="3">
    <source>
        <dbReference type="EMBL" id="CAH1773237.1"/>
    </source>
</evidence>
<dbReference type="AlphaFoldDB" id="A0A8J1XZS0"/>
<dbReference type="Proteomes" id="UP000749559">
    <property type="component" value="Unassembled WGS sequence"/>
</dbReference>
<name>A0A8J1XZS0_OWEFU</name>
<feature type="compositionally biased region" description="Low complexity" evidence="1">
    <location>
        <begin position="312"/>
        <end position="327"/>
    </location>
</feature>
<feature type="chain" id="PRO_5043479040" evidence="2">
    <location>
        <begin position="17"/>
        <end position="367"/>
    </location>
</feature>
<gene>
    <name evidence="3" type="ORF">OFUS_LOCUS861</name>
</gene>
<feature type="region of interest" description="Disordered" evidence="1">
    <location>
        <begin position="208"/>
        <end position="340"/>
    </location>
</feature>
<dbReference type="PRINTS" id="PR01217">
    <property type="entry name" value="PRICHEXTENSN"/>
</dbReference>
<evidence type="ECO:0000313" key="4">
    <source>
        <dbReference type="Proteomes" id="UP000749559"/>
    </source>
</evidence>
<feature type="compositionally biased region" description="Polar residues" evidence="1">
    <location>
        <begin position="229"/>
        <end position="259"/>
    </location>
</feature>
<evidence type="ECO:0000256" key="1">
    <source>
        <dbReference type="SAM" id="MobiDB-lite"/>
    </source>
</evidence>
<dbReference type="OrthoDB" id="64893at2759"/>
<sequence>MLTLVLVASLLALVNGHGRMINPAARNCMWRYGFKNPANYDDTALYCGGLQNQVKQGGKCGTCGDAYQGPRPHEAGGKYANGVIAKTYKQGQIAEVTVELTAGHMGWMEFRLCKWDNPKVPVTQECLDENVLQLADGSGTKVPIDNTKRMIIARLQLPKNINCKQCVVQWLYHAGNSWGCEPNGKCCSGCGTQEEFKNCADVAIEPSTFTPATQRPPSTKRTYEPPMETTPSTRVPSTRAPSTRAPSTRAPSTRAPSTKRTYEPPMETTPATRVPSTRAPSTRAPSTRAPSTRAPSTRAPSTRAPSTRPPTRRTTPPTRRTTQAIRTTPRKPVGCRAANGPFKQPGMDRWCQVNCRRKYCPPSHCVC</sequence>
<dbReference type="Pfam" id="PF03067">
    <property type="entry name" value="LPMO_10"/>
    <property type="match status" value="1"/>
</dbReference>
<evidence type="ECO:0000256" key="2">
    <source>
        <dbReference type="SAM" id="SignalP"/>
    </source>
</evidence>
<proteinExistence type="predicted"/>
<feature type="compositionally biased region" description="Polar residues" evidence="1">
    <location>
        <begin position="208"/>
        <end position="220"/>
    </location>
</feature>
<accession>A0A8J1XZS0</accession>
<feature type="signal peptide" evidence="2">
    <location>
        <begin position="1"/>
        <end position="16"/>
    </location>
</feature>
<organism evidence="3 4">
    <name type="scientific">Owenia fusiformis</name>
    <name type="common">Polychaete worm</name>
    <dbReference type="NCBI Taxonomy" id="6347"/>
    <lineage>
        <taxon>Eukaryota</taxon>
        <taxon>Metazoa</taxon>
        <taxon>Spiralia</taxon>
        <taxon>Lophotrochozoa</taxon>
        <taxon>Annelida</taxon>
        <taxon>Polychaeta</taxon>
        <taxon>Sedentaria</taxon>
        <taxon>Canalipalpata</taxon>
        <taxon>Sabellida</taxon>
        <taxon>Oweniida</taxon>
        <taxon>Oweniidae</taxon>
        <taxon>Owenia</taxon>
    </lineage>
</organism>
<dbReference type="PANTHER" id="PTHR34008:SF2">
    <property type="entry name" value="REPETITIVE PROLINE-RICH CELL WALL PROTEIN 1"/>
    <property type="match status" value="1"/>
</dbReference>
<protein>
    <submittedName>
        <fullName evidence="3">Uncharacterized protein</fullName>
    </submittedName>
</protein>
<dbReference type="EMBL" id="CAIIXF020000001">
    <property type="protein sequence ID" value="CAH1773237.1"/>
    <property type="molecule type" value="Genomic_DNA"/>
</dbReference>
<dbReference type="InterPro" id="IPR004302">
    <property type="entry name" value="Cellulose/chitin-bd_N"/>
</dbReference>
<keyword evidence="2" id="KW-0732">Signal</keyword>
<keyword evidence="4" id="KW-1185">Reference proteome</keyword>
<feature type="compositionally biased region" description="Low complexity" evidence="1">
    <location>
        <begin position="275"/>
        <end position="306"/>
    </location>
</feature>
<reference evidence="3" key="1">
    <citation type="submission" date="2022-03" db="EMBL/GenBank/DDBJ databases">
        <authorList>
            <person name="Martin C."/>
        </authorList>
    </citation>
    <scope>NUCLEOTIDE SEQUENCE</scope>
</reference>